<feature type="signal peptide" evidence="1">
    <location>
        <begin position="1"/>
        <end position="21"/>
    </location>
</feature>
<keyword evidence="3" id="KW-1185">Reference proteome</keyword>
<accession>A0A1G7JA15</accession>
<reference evidence="2 3" key="1">
    <citation type="submission" date="2016-10" db="EMBL/GenBank/DDBJ databases">
        <authorList>
            <person name="de Groot N.N."/>
        </authorList>
    </citation>
    <scope>NUCLEOTIDE SEQUENCE [LARGE SCALE GENOMIC DNA]</scope>
    <source>
        <strain evidence="2 3">47C3B</strain>
    </source>
</reference>
<organism evidence="2 3">
    <name type="scientific">Mucilaginibacter pineti</name>
    <dbReference type="NCBI Taxonomy" id="1391627"/>
    <lineage>
        <taxon>Bacteria</taxon>
        <taxon>Pseudomonadati</taxon>
        <taxon>Bacteroidota</taxon>
        <taxon>Sphingobacteriia</taxon>
        <taxon>Sphingobacteriales</taxon>
        <taxon>Sphingobacteriaceae</taxon>
        <taxon>Mucilaginibacter</taxon>
    </lineage>
</organism>
<name>A0A1G7JA15_9SPHI</name>
<protein>
    <submittedName>
        <fullName evidence="2">Uncharacterized protein</fullName>
    </submittedName>
</protein>
<evidence type="ECO:0000256" key="1">
    <source>
        <dbReference type="SAM" id="SignalP"/>
    </source>
</evidence>
<feature type="chain" id="PRO_5011512027" evidence="1">
    <location>
        <begin position="22"/>
        <end position="206"/>
    </location>
</feature>
<dbReference type="OrthoDB" id="792415at2"/>
<dbReference type="STRING" id="1391627.SAMN05216464_114113"/>
<evidence type="ECO:0000313" key="3">
    <source>
        <dbReference type="Proteomes" id="UP000199072"/>
    </source>
</evidence>
<gene>
    <name evidence="2" type="ORF">SAMN05216464_114113</name>
</gene>
<dbReference type="RefSeq" id="WP_091153810.1">
    <property type="nucleotide sequence ID" value="NZ_FNAI01000014.1"/>
</dbReference>
<evidence type="ECO:0000313" key="2">
    <source>
        <dbReference type="EMBL" id="SDF21807.1"/>
    </source>
</evidence>
<sequence>MKKYLLLIAVCFLTICNHASAQTTPGPAQQKLLDSLCDGLTRIDLSKIKTKKAAYDAFMNCFAEHSDLLIEVAKEENVDFTDKPAMHELGIAVGKNLLVHKCPAFMKIAIKMAKDDEDAPVALSLSGTFKRIDSKDFNYIVIADKNGSEKSFLWLREFPGSDKFMEGAALKLAGKKLDINYQDIEVYLPKAKGYYKVKEITGIDIL</sequence>
<dbReference type="Proteomes" id="UP000199072">
    <property type="component" value="Unassembled WGS sequence"/>
</dbReference>
<keyword evidence="1" id="KW-0732">Signal</keyword>
<proteinExistence type="predicted"/>
<dbReference type="AlphaFoldDB" id="A0A1G7JA15"/>
<dbReference type="EMBL" id="FNAI01000014">
    <property type="protein sequence ID" value="SDF21807.1"/>
    <property type="molecule type" value="Genomic_DNA"/>
</dbReference>